<reference evidence="3" key="1">
    <citation type="submission" date="2016-10" db="EMBL/GenBank/DDBJ databases">
        <authorList>
            <person name="Varghese N."/>
            <person name="Submissions S."/>
        </authorList>
    </citation>
    <scope>NUCLEOTIDE SEQUENCE [LARGE SCALE GENOMIC DNA]</scope>
    <source>
        <strain evidence="3">NRRL B-59562</strain>
    </source>
</reference>
<evidence type="ECO:0000313" key="2">
    <source>
        <dbReference type="EMBL" id="SDW94978.1"/>
    </source>
</evidence>
<sequence length="60" mass="6509">MPAESNRFTVIPRPASSSPQRTPLPRRLRLLWATFAAALIGASSHALLPPPLQDSPSHQP</sequence>
<keyword evidence="3" id="KW-1185">Reference proteome</keyword>
<accession>A0A1H2XQL5</accession>
<evidence type="ECO:0000313" key="3">
    <source>
        <dbReference type="Proteomes" id="UP000243778"/>
    </source>
</evidence>
<organism evidence="2 3">
    <name type="scientific">Pseudomonas kuykendallii</name>
    <dbReference type="NCBI Taxonomy" id="1007099"/>
    <lineage>
        <taxon>Bacteria</taxon>
        <taxon>Pseudomonadati</taxon>
        <taxon>Pseudomonadota</taxon>
        <taxon>Gammaproteobacteria</taxon>
        <taxon>Pseudomonadales</taxon>
        <taxon>Pseudomonadaceae</taxon>
        <taxon>Pseudomonas</taxon>
    </lineage>
</organism>
<dbReference type="STRING" id="1007099.SAMN05216287_1989"/>
<proteinExistence type="predicted"/>
<gene>
    <name evidence="2" type="ORF">SAMN05216287_1989</name>
</gene>
<protein>
    <submittedName>
        <fullName evidence="2">Uncharacterized protein</fullName>
    </submittedName>
</protein>
<dbReference type="Proteomes" id="UP000243778">
    <property type="component" value="Unassembled WGS sequence"/>
</dbReference>
<evidence type="ECO:0000256" key="1">
    <source>
        <dbReference type="SAM" id="MobiDB-lite"/>
    </source>
</evidence>
<dbReference type="EMBL" id="FNNU01000002">
    <property type="protein sequence ID" value="SDW94978.1"/>
    <property type="molecule type" value="Genomic_DNA"/>
</dbReference>
<dbReference type="AlphaFoldDB" id="A0A1H2XQL5"/>
<feature type="region of interest" description="Disordered" evidence="1">
    <location>
        <begin position="1"/>
        <end position="22"/>
    </location>
</feature>
<dbReference type="RefSeq" id="WP_139210700.1">
    <property type="nucleotide sequence ID" value="NZ_FNNU01000002.1"/>
</dbReference>
<name>A0A1H2XQL5_9PSED</name>